<dbReference type="PANTHER" id="PTHR35807:SF1">
    <property type="entry name" value="TRANSCRIPTIONAL REGULATOR REDD"/>
    <property type="match status" value="1"/>
</dbReference>
<evidence type="ECO:0000256" key="3">
    <source>
        <dbReference type="ARBA" id="ARBA00023015"/>
    </source>
</evidence>
<evidence type="ECO:0000256" key="5">
    <source>
        <dbReference type="ARBA" id="ARBA00023163"/>
    </source>
</evidence>
<dbReference type="OrthoDB" id="4336084at2"/>
<dbReference type="GO" id="GO:0003677">
    <property type="term" value="F:DNA binding"/>
    <property type="evidence" value="ECO:0007669"/>
    <property type="project" value="UniProtKB-UniRule"/>
</dbReference>
<feature type="compositionally biased region" description="Low complexity" evidence="7">
    <location>
        <begin position="330"/>
        <end position="348"/>
    </location>
</feature>
<dbReference type="SMART" id="SM01043">
    <property type="entry name" value="BTAD"/>
    <property type="match status" value="1"/>
</dbReference>
<dbReference type="InterPro" id="IPR036388">
    <property type="entry name" value="WH-like_DNA-bd_sf"/>
</dbReference>
<dbReference type="EMBL" id="CP029188">
    <property type="protein sequence ID" value="AWI31539.1"/>
    <property type="molecule type" value="Genomic_DNA"/>
</dbReference>
<dbReference type="SUPFAM" id="SSF55073">
    <property type="entry name" value="Nucleotide cyclase"/>
    <property type="match status" value="1"/>
</dbReference>
<dbReference type="SUPFAM" id="SSF48452">
    <property type="entry name" value="TPR-like"/>
    <property type="match status" value="1"/>
</dbReference>
<evidence type="ECO:0000259" key="8">
    <source>
        <dbReference type="PROSITE" id="PS51755"/>
    </source>
</evidence>
<evidence type="ECO:0000313" key="9">
    <source>
        <dbReference type="EMBL" id="AWI31539.1"/>
    </source>
</evidence>
<feature type="domain" description="OmpR/PhoB-type" evidence="8">
    <location>
        <begin position="24"/>
        <end position="129"/>
    </location>
</feature>
<keyword evidence="4 6" id="KW-0238">DNA-binding</keyword>
<proteinExistence type="inferred from homology"/>
<dbReference type="Gene3D" id="3.30.70.1230">
    <property type="entry name" value="Nucleotide cyclase"/>
    <property type="match status" value="1"/>
</dbReference>
<evidence type="ECO:0000256" key="2">
    <source>
        <dbReference type="ARBA" id="ARBA00023012"/>
    </source>
</evidence>
<dbReference type="InterPro" id="IPR016032">
    <property type="entry name" value="Sig_transdc_resp-reg_C-effctor"/>
</dbReference>
<dbReference type="Gene3D" id="1.25.40.10">
    <property type="entry name" value="Tetratricopeptide repeat domain"/>
    <property type="match status" value="1"/>
</dbReference>
<dbReference type="KEGG" id="stir:DDW44_24255"/>
<dbReference type="Pfam" id="PF03704">
    <property type="entry name" value="BTAD"/>
    <property type="match status" value="1"/>
</dbReference>
<feature type="region of interest" description="Disordered" evidence="7">
    <location>
        <begin position="284"/>
        <end position="348"/>
    </location>
</feature>
<dbReference type="InterPro" id="IPR051677">
    <property type="entry name" value="AfsR-DnrI-RedD_regulator"/>
</dbReference>
<sequence>MCAAGCWPRWGHPARTSPSARVPRRRRRRGRHMEFRLLGPLEVGSTAGPVRLGGTRQRAALAYLLLHANQVVSARQLTAALWPADQVPDTARKILQNAVWRLRRSLTVPNDEPDAAQLMTRAPGYMVRVPAERVDLLRFQRLAAQGRAALSSGDAERARGALREALALWRGPALADLAEVGLEWPELIALEQKRLDVMEDCFEVELQCGEHKSVLRDLDGFVRAEPLRERAAQQLMLALYRCGRQADALGVYTRIHAALVEGLGLEPGRGIQQLQRSILAQDPQLDLPVRPRPDSVSSAAVAPAARARPEPHAGQGGGPANAYHGRTGHASPAPAGPAPAAASGGRTTGALPAAAHAHALFTPLSAPLKAPSSAGTGTEEAQTQQLSSVLMLRFGFGTCDGMSPDDVDHVLDSVCELARQEVAGAGGMVATSIGSVLLGLFTEDRRALEDGAERAIRAALAVRDCLITLGSPPGRPAPVVQGLSVHAAVATGTALVYRWPAPAPGTGRPWTGGDLVDQCDAMLSRTPAGKVHVCDVTRRRTQHRVDYRRVATSPARWQVLAIEQTPDDEPAPYYTLPHSPR</sequence>
<dbReference type="PANTHER" id="PTHR35807">
    <property type="entry name" value="TRANSCRIPTIONAL REGULATOR REDD-RELATED"/>
    <property type="match status" value="1"/>
</dbReference>
<dbReference type="InterPro" id="IPR005158">
    <property type="entry name" value="BTAD"/>
</dbReference>
<organism evidence="9 10">
    <name type="scientific">Streptomyces tirandamycinicus</name>
    <dbReference type="NCBI Taxonomy" id="2174846"/>
    <lineage>
        <taxon>Bacteria</taxon>
        <taxon>Bacillati</taxon>
        <taxon>Actinomycetota</taxon>
        <taxon>Actinomycetes</taxon>
        <taxon>Kitasatosporales</taxon>
        <taxon>Streptomycetaceae</taxon>
        <taxon>Streptomyces</taxon>
    </lineage>
</organism>
<dbReference type="Gene3D" id="1.10.10.10">
    <property type="entry name" value="Winged helix-like DNA-binding domain superfamily/Winged helix DNA-binding domain"/>
    <property type="match status" value="1"/>
</dbReference>
<reference evidence="9 10" key="1">
    <citation type="submission" date="2018-05" db="EMBL/GenBank/DDBJ databases">
        <title>Complete genome sequence of sponge-derived Streptomyces sp. HNM0039.</title>
        <authorList>
            <person name="Huang X."/>
            <person name="Zhou S."/>
        </authorList>
    </citation>
    <scope>NUCLEOTIDE SEQUENCE [LARGE SCALE GENOMIC DNA]</scope>
    <source>
        <strain evidence="9 10">HNM0039</strain>
    </source>
</reference>
<keyword evidence="2" id="KW-0902">Two-component regulatory system</keyword>
<feature type="DNA-binding region" description="OmpR/PhoB-type" evidence="6">
    <location>
        <begin position="24"/>
        <end position="129"/>
    </location>
</feature>
<protein>
    <recommendedName>
        <fullName evidence="8">OmpR/PhoB-type domain-containing protein</fullName>
    </recommendedName>
</protein>
<keyword evidence="10" id="KW-1185">Reference proteome</keyword>
<dbReference type="InterPro" id="IPR001867">
    <property type="entry name" value="OmpR/PhoB-type_DNA-bd"/>
</dbReference>
<dbReference type="PROSITE" id="PS51755">
    <property type="entry name" value="OMPR_PHOB"/>
    <property type="match status" value="1"/>
</dbReference>
<dbReference type="InterPro" id="IPR011990">
    <property type="entry name" value="TPR-like_helical_dom_sf"/>
</dbReference>
<dbReference type="InterPro" id="IPR029787">
    <property type="entry name" value="Nucleotide_cyclase"/>
</dbReference>
<dbReference type="GO" id="GO:0006355">
    <property type="term" value="P:regulation of DNA-templated transcription"/>
    <property type="evidence" value="ECO:0007669"/>
    <property type="project" value="InterPro"/>
</dbReference>
<dbReference type="SMART" id="SM00862">
    <property type="entry name" value="Trans_reg_C"/>
    <property type="match status" value="1"/>
</dbReference>
<dbReference type="AlphaFoldDB" id="A0A2S1SYR9"/>
<accession>A0A2S1SYR9</accession>
<dbReference type="GO" id="GO:0000160">
    <property type="term" value="P:phosphorelay signal transduction system"/>
    <property type="evidence" value="ECO:0007669"/>
    <property type="project" value="UniProtKB-KW"/>
</dbReference>
<dbReference type="CDD" id="cd15831">
    <property type="entry name" value="BTAD"/>
    <property type="match status" value="1"/>
</dbReference>
<gene>
    <name evidence="9" type="ORF">DDW44_24255</name>
</gene>
<dbReference type="Pfam" id="PF00486">
    <property type="entry name" value="Trans_reg_C"/>
    <property type="match status" value="1"/>
</dbReference>
<evidence type="ECO:0000256" key="4">
    <source>
        <dbReference type="ARBA" id="ARBA00023125"/>
    </source>
</evidence>
<keyword evidence="5" id="KW-0804">Transcription</keyword>
<dbReference type="SUPFAM" id="SSF46894">
    <property type="entry name" value="C-terminal effector domain of the bipartite response regulators"/>
    <property type="match status" value="1"/>
</dbReference>
<name>A0A2S1SYR9_9ACTN</name>
<dbReference type="Proteomes" id="UP000244900">
    <property type="component" value="Chromosome"/>
</dbReference>
<evidence type="ECO:0000256" key="1">
    <source>
        <dbReference type="ARBA" id="ARBA00005820"/>
    </source>
</evidence>
<comment type="similarity">
    <text evidence="1">Belongs to the AfsR/DnrI/RedD regulatory family.</text>
</comment>
<keyword evidence="3" id="KW-0805">Transcription regulation</keyword>
<feature type="compositionally biased region" description="Low complexity" evidence="7">
    <location>
        <begin position="294"/>
        <end position="306"/>
    </location>
</feature>
<evidence type="ECO:0000256" key="7">
    <source>
        <dbReference type="SAM" id="MobiDB-lite"/>
    </source>
</evidence>
<evidence type="ECO:0000313" key="10">
    <source>
        <dbReference type="Proteomes" id="UP000244900"/>
    </source>
</evidence>
<evidence type="ECO:0000256" key="6">
    <source>
        <dbReference type="PROSITE-ProRule" id="PRU01091"/>
    </source>
</evidence>